<feature type="compositionally biased region" description="Basic residues" evidence="1">
    <location>
        <begin position="223"/>
        <end position="234"/>
    </location>
</feature>
<feature type="compositionally biased region" description="Low complexity" evidence="1">
    <location>
        <begin position="281"/>
        <end position="292"/>
    </location>
</feature>
<evidence type="ECO:0000256" key="1">
    <source>
        <dbReference type="SAM" id="MobiDB-lite"/>
    </source>
</evidence>
<feature type="compositionally biased region" description="Basic and acidic residues" evidence="1">
    <location>
        <begin position="165"/>
        <end position="181"/>
    </location>
</feature>
<gene>
    <name evidence="2" type="ORF">CB5_LOCUS9623</name>
</gene>
<protein>
    <submittedName>
        <fullName evidence="2">Uncharacterized protein</fullName>
    </submittedName>
</protein>
<feature type="region of interest" description="Disordered" evidence="1">
    <location>
        <begin position="211"/>
        <end position="292"/>
    </location>
</feature>
<dbReference type="AlphaFoldDB" id="A0A6V7P6K1"/>
<dbReference type="EMBL" id="LR862145">
    <property type="protein sequence ID" value="CAD1826412.1"/>
    <property type="molecule type" value="Genomic_DNA"/>
</dbReference>
<name>A0A6V7P6K1_ANACO</name>
<proteinExistence type="predicted"/>
<evidence type="ECO:0000313" key="2">
    <source>
        <dbReference type="EMBL" id="CAD1826412.1"/>
    </source>
</evidence>
<feature type="compositionally biased region" description="Low complexity" evidence="1">
    <location>
        <begin position="211"/>
        <end position="221"/>
    </location>
</feature>
<sequence length="292" mass="32389">MGSGSKVLLLSIKQIGEADELRFLRGVDQYQFSMGCTTKKTSAKTCERESKCQSVRPRKQMPVLFFILTAIYEKWFHDSGVKVSYICNNLYWAKRLAMVENCSFTYSGQRDAAIKLEVSCVLNGVKGSLNDLIIFQLAFVELDLKFVVSCILVKEMQQLCRFGSDHENRLKPDQPDKHEGNGRGLYNGFAALPHAIPIQIGNSRSSSSLLLLDPASSTTPKPTKPKRERLRNLRSRSAIPIQIGNSRSSSALLLLAPASSTTPKTTKPKRERNPKCDEGSDPSSTPSIESSI</sequence>
<feature type="compositionally biased region" description="Low complexity" evidence="1">
    <location>
        <begin position="246"/>
        <end position="265"/>
    </location>
</feature>
<organism evidence="2">
    <name type="scientific">Ananas comosus var. bracteatus</name>
    <name type="common">red pineapple</name>
    <dbReference type="NCBI Taxonomy" id="296719"/>
    <lineage>
        <taxon>Eukaryota</taxon>
        <taxon>Viridiplantae</taxon>
        <taxon>Streptophyta</taxon>
        <taxon>Embryophyta</taxon>
        <taxon>Tracheophyta</taxon>
        <taxon>Spermatophyta</taxon>
        <taxon>Magnoliopsida</taxon>
        <taxon>Liliopsida</taxon>
        <taxon>Poales</taxon>
        <taxon>Bromeliaceae</taxon>
        <taxon>Bromelioideae</taxon>
        <taxon>Ananas</taxon>
    </lineage>
</organism>
<feature type="region of interest" description="Disordered" evidence="1">
    <location>
        <begin position="165"/>
        <end position="184"/>
    </location>
</feature>
<accession>A0A6V7P6K1</accession>
<reference evidence="2" key="1">
    <citation type="submission" date="2020-07" db="EMBL/GenBank/DDBJ databases">
        <authorList>
            <person name="Lin J."/>
        </authorList>
    </citation>
    <scope>NUCLEOTIDE SEQUENCE</scope>
</reference>